<dbReference type="EMBL" id="JACOGD010000001">
    <property type="protein sequence ID" value="MBC3930361.1"/>
    <property type="molecule type" value="Genomic_DNA"/>
</dbReference>
<proteinExistence type="predicted"/>
<reference evidence="1 2" key="1">
    <citation type="submission" date="2020-08" db="EMBL/GenBank/DDBJ databases">
        <title>Novel species isolated from subtropical streams in China.</title>
        <authorList>
            <person name="Lu H."/>
        </authorList>
    </citation>
    <scope>NUCLEOTIDE SEQUENCE [LARGE SCALE GENOMIC DNA]</scope>
    <source>
        <strain evidence="1 2">CY22W</strain>
    </source>
</reference>
<sequence length="117" mass="12396">MNKQNLMLIGALVAIAVIWKKRTVPITTGATTIVQKPVEAVNAGIVPQGLKQLLTGGTDVALPFFPREPRDPMGFPVDTVNTGIVQPGFKQLLTGGNDVALPFFPRDPMGFPVDSGA</sequence>
<accession>A0ABR7A0B5</accession>
<protein>
    <submittedName>
        <fullName evidence="1">Uncharacterized protein</fullName>
    </submittedName>
</protein>
<gene>
    <name evidence="1" type="ORF">H8K43_01655</name>
</gene>
<keyword evidence="2" id="KW-1185">Reference proteome</keyword>
<evidence type="ECO:0000313" key="1">
    <source>
        <dbReference type="EMBL" id="MBC3930361.1"/>
    </source>
</evidence>
<name>A0ABR7A0B5_9BURK</name>
<comment type="caution">
    <text evidence="1">The sequence shown here is derived from an EMBL/GenBank/DDBJ whole genome shotgun (WGS) entry which is preliminary data.</text>
</comment>
<dbReference type="Proteomes" id="UP000654304">
    <property type="component" value="Unassembled WGS sequence"/>
</dbReference>
<evidence type="ECO:0000313" key="2">
    <source>
        <dbReference type="Proteomes" id="UP000654304"/>
    </source>
</evidence>
<dbReference type="RefSeq" id="WP_186902240.1">
    <property type="nucleotide sequence ID" value="NZ_JACOGD010000001.1"/>
</dbReference>
<organism evidence="1 2">
    <name type="scientific">Undibacterium curvum</name>
    <dbReference type="NCBI Taxonomy" id="2762294"/>
    <lineage>
        <taxon>Bacteria</taxon>
        <taxon>Pseudomonadati</taxon>
        <taxon>Pseudomonadota</taxon>
        <taxon>Betaproteobacteria</taxon>
        <taxon>Burkholderiales</taxon>
        <taxon>Oxalobacteraceae</taxon>
        <taxon>Undibacterium</taxon>
    </lineage>
</organism>